<evidence type="ECO:0000313" key="5">
    <source>
        <dbReference type="Proteomes" id="UP001396898"/>
    </source>
</evidence>
<reference evidence="4 5" key="1">
    <citation type="submission" date="2023-01" db="EMBL/GenBank/DDBJ databases">
        <title>Analysis of 21 Apiospora genomes using comparative genomics revels a genus with tremendous synthesis potential of carbohydrate active enzymes and secondary metabolites.</title>
        <authorList>
            <person name="Sorensen T."/>
        </authorList>
    </citation>
    <scope>NUCLEOTIDE SEQUENCE [LARGE SCALE GENOMIC DNA]</scope>
    <source>
        <strain evidence="4 5">CBS 20057</strain>
    </source>
</reference>
<dbReference type="SUPFAM" id="SSF48264">
    <property type="entry name" value="Cytochrome P450"/>
    <property type="match status" value="1"/>
</dbReference>
<dbReference type="InterPro" id="IPR050121">
    <property type="entry name" value="Cytochrome_P450_monoxygenase"/>
</dbReference>
<evidence type="ECO:0000313" key="4">
    <source>
        <dbReference type="EMBL" id="KAK8026677.1"/>
    </source>
</evidence>
<keyword evidence="1" id="KW-0349">Heme</keyword>
<dbReference type="EMBL" id="JAQQWI010000007">
    <property type="protein sequence ID" value="KAK8026677.1"/>
    <property type="molecule type" value="Genomic_DNA"/>
</dbReference>
<dbReference type="PANTHER" id="PTHR24305">
    <property type="entry name" value="CYTOCHROME P450"/>
    <property type="match status" value="1"/>
</dbReference>
<evidence type="ECO:0000256" key="3">
    <source>
        <dbReference type="ARBA" id="ARBA00023004"/>
    </source>
</evidence>
<protein>
    <submittedName>
        <fullName evidence="4">Uncharacterized protein</fullName>
    </submittedName>
</protein>
<dbReference type="InterPro" id="IPR036396">
    <property type="entry name" value="Cyt_P450_sf"/>
</dbReference>
<gene>
    <name evidence="4" type="ORF">PG991_003733</name>
</gene>
<evidence type="ECO:0000256" key="2">
    <source>
        <dbReference type="ARBA" id="ARBA00022723"/>
    </source>
</evidence>
<dbReference type="PANTHER" id="PTHR24305:SF147">
    <property type="entry name" value="P450, PUTATIVE (EUROFUNG)-RELATED"/>
    <property type="match status" value="1"/>
</dbReference>
<dbReference type="Proteomes" id="UP001396898">
    <property type="component" value="Unassembled WGS sequence"/>
</dbReference>
<proteinExistence type="predicted"/>
<name>A0ABR1S4B4_9PEZI</name>
<feature type="non-terminal residue" evidence="4">
    <location>
        <position position="1"/>
    </location>
</feature>
<sequence>WQEVAFRLDSGLKLLYHGHHLEGFLQQEGWHPNFREPTNTSIEPVYLSPFFAWVSTACLPGNMALLVRTLQIDKMKADLRAGMVFERPTIFRSMLESELPERDTGTETTSWALSVITFRSLYKPHLLEKLRRERLEADLTCWLLAYYSEKIPVSSARIQEGLRLSYGVATRTARVATGEAPLYRDRWKEKLVDYTIPKGYAIGMPTVITHYDENVFPNSHTFVPEHQLARNTSATRKSSACVAMKQVRLRSLAYCRLYLGLAALALRVLPQMRLFDATDEDVTWNYNLLGANVEAKQQRCSRDSQVVWSREPTTTNPSEMLILATAAP</sequence>
<evidence type="ECO:0000256" key="1">
    <source>
        <dbReference type="ARBA" id="ARBA00022617"/>
    </source>
</evidence>
<dbReference type="Gene3D" id="1.10.630.10">
    <property type="entry name" value="Cytochrome P450"/>
    <property type="match status" value="1"/>
</dbReference>
<keyword evidence="5" id="KW-1185">Reference proteome</keyword>
<dbReference type="InterPro" id="IPR001128">
    <property type="entry name" value="Cyt_P450"/>
</dbReference>
<dbReference type="Pfam" id="PF00067">
    <property type="entry name" value="p450"/>
    <property type="match status" value="1"/>
</dbReference>
<keyword evidence="2" id="KW-0479">Metal-binding</keyword>
<comment type="caution">
    <text evidence="4">The sequence shown here is derived from an EMBL/GenBank/DDBJ whole genome shotgun (WGS) entry which is preliminary data.</text>
</comment>
<keyword evidence="3" id="KW-0408">Iron</keyword>
<organism evidence="4 5">
    <name type="scientific">Apiospora marii</name>
    <dbReference type="NCBI Taxonomy" id="335849"/>
    <lineage>
        <taxon>Eukaryota</taxon>
        <taxon>Fungi</taxon>
        <taxon>Dikarya</taxon>
        <taxon>Ascomycota</taxon>
        <taxon>Pezizomycotina</taxon>
        <taxon>Sordariomycetes</taxon>
        <taxon>Xylariomycetidae</taxon>
        <taxon>Amphisphaeriales</taxon>
        <taxon>Apiosporaceae</taxon>
        <taxon>Apiospora</taxon>
    </lineage>
</organism>
<accession>A0ABR1S4B4</accession>